<evidence type="ECO:0000313" key="4">
    <source>
        <dbReference type="Proteomes" id="UP001303046"/>
    </source>
</evidence>
<dbReference type="Proteomes" id="UP001303046">
    <property type="component" value="Unassembled WGS sequence"/>
</dbReference>
<sequence length="181" mass="18836">MLTVAVIALLFPVVLCQGGMAELKSITGDEPYRGLGTNPPAMIPRPMGFWGRPRYAPTYGSAFMGGGPYYSPYGGGGRFTSISYSPYGEAGPLPLGDPFANAVMGSAVDPSPYSPYSRRFSAALSSNTLTPFQDSPAPRSINTFGRTNTFTPSSFNAPTGSSGSVSLSEATGGGFYKGRGN</sequence>
<name>A0ABR1DMA7_NECAM</name>
<evidence type="ECO:0000256" key="1">
    <source>
        <dbReference type="SAM" id="MobiDB-lite"/>
    </source>
</evidence>
<gene>
    <name evidence="3" type="primary">Necator_chrIV.g15820</name>
    <name evidence="3" type="ORF">RB195_002525</name>
</gene>
<dbReference type="EMBL" id="JAVFWL010000004">
    <property type="protein sequence ID" value="KAK6750596.1"/>
    <property type="molecule type" value="Genomic_DNA"/>
</dbReference>
<proteinExistence type="predicted"/>
<keyword evidence="2" id="KW-0732">Signal</keyword>
<feature type="compositionally biased region" description="Gly residues" evidence="1">
    <location>
        <begin position="171"/>
        <end position="181"/>
    </location>
</feature>
<comment type="caution">
    <text evidence="3">The sequence shown here is derived from an EMBL/GenBank/DDBJ whole genome shotgun (WGS) entry which is preliminary data.</text>
</comment>
<feature type="signal peptide" evidence="2">
    <location>
        <begin position="1"/>
        <end position="16"/>
    </location>
</feature>
<feature type="compositionally biased region" description="Polar residues" evidence="1">
    <location>
        <begin position="140"/>
        <end position="169"/>
    </location>
</feature>
<accession>A0ABR1DMA7</accession>
<feature type="chain" id="PRO_5045476388" evidence="2">
    <location>
        <begin position="17"/>
        <end position="181"/>
    </location>
</feature>
<keyword evidence="4" id="KW-1185">Reference proteome</keyword>
<evidence type="ECO:0000313" key="3">
    <source>
        <dbReference type="EMBL" id="KAK6750596.1"/>
    </source>
</evidence>
<reference evidence="3 4" key="1">
    <citation type="submission" date="2023-08" db="EMBL/GenBank/DDBJ databases">
        <title>A Necator americanus chromosomal reference genome.</title>
        <authorList>
            <person name="Ilik V."/>
            <person name="Petrzelkova K.J."/>
            <person name="Pardy F."/>
            <person name="Fuh T."/>
            <person name="Niatou-Singa F.S."/>
            <person name="Gouil Q."/>
            <person name="Baker L."/>
            <person name="Ritchie M.E."/>
            <person name="Jex A.R."/>
            <person name="Gazzola D."/>
            <person name="Li H."/>
            <person name="Toshio Fujiwara R."/>
            <person name="Zhan B."/>
            <person name="Aroian R.V."/>
            <person name="Pafco B."/>
            <person name="Schwarz E.M."/>
        </authorList>
    </citation>
    <scope>NUCLEOTIDE SEQUENCE [LARGE SCALE GENOMIC DNA]</scope>
    <source>
        <strain evidence="3 4">Aroian</strain>
        <tissue evidence="3">Whole animal</tissue>
    </source>
</reference>
<protein>
    <submittedName>
        <fullName evidence="3">Uncharacterized protein</fullName>
    </submittedName>
</protein>
<evidence type="ECO:0000256" key="2">
    <source>
        <dbReference type="SAM" id="SignalP"/>
    </source>
</evidence>
<organism evidence="3 4">
    <name type="scientific">Necator americanus</name>
    <name type="common">Human hookworm</name>
    <dbReference type="NCBI Taxonomy" id="51031"/>
    <lineage>
        <taxon>Eukaryota</taxon>
        <taxon>Metazoa</taxon>
        <taxon>Ecdysozoa</taxon>
        <taxon>Nematoda</taxon>
        <taxon>Chromadorea</taxon>
        <taxon>Rhabditida</taxon>
        <taxon>Rhabditina</taxon>
        <taxon>Rhabditomorpha</taxon>
        <taxon>Strongyloidea</taxon>
        <taxon>Ancylostomatidae</taxon>
        <taxon>Bunostominae</taxon>
        <taxon>Necator</taxon>
    </lineage>
</organism>
<feature type="region of interest" description="Disordered" evidence="1">
    <location>
        <begin position="128"/>
        <end position="181"/>
    </location>
</feature>